<proteinExistence type="predicted"/>
<reference evidence="1" key="3">
    <citation type="submission" date="2025-09" db="UniProtKB">
        <authorList>
            <consortium name="Ensembl"/>
        </authorList>
    </citation>
    <scope>IDENTIFICATION</scope>
</reference>
<name>A0AC11E8Y1_SHEEP</name>
<organism evidence="1">
    <name type="scientific">Ovis aries</name>
    <name type="common">Sheep</name>
    <dbReference type="NCBI Taxonomy" id="9940"/>
    <lineage>
        <taxon>Eukaryota</taxon>
        <taxon>Metazoa</taxon>
        <taxon>Chordata</taxon>
        <taxon>Craniata</taxon>
        <taxon>Vertebrata</taxon>
        <taxon>Euteleostomi</taxon>
        <taxon>Mammalia</taxon>
        <taxon>Eutheria</taxon>
        <taxon>Laurasiatheria</taxon>
        <taxon>Artiodactyla</taxon>
        <taxon>Ruminantia</taxon>
        <taxon>Pecora</taxon>
        <taxon>Bovidae</taxon>
        <taxon>Caprinae</taxon>
        <taxon>Ovis</taxon>
    </lineage>
</organism>
<reference evidence="1" key="1">
    <citation type="submission" date="2020-11" db="EMBL/GenBank/DDBJ databases">
        <authorList>
            <person name="Davenport K.M."/>
            <person name="Bickhart D.M."/>
            <person name="Smith T.P.L."/>
            <person name="Murdoch B.M."/>
            <person name="Rosen B.D."/>
        </authorList>
    </citation>
    <scope>NUCLEOTIDE SEQUENCE [LARGE SCALE GENOMIC DNA]</scope>
    <source>
        <strain evidence="1">OAR_USU_Benz2616</strain>
    </source>
</reference>
<sequence length="714" mass="80651">METGKRERQSAESGSYAFAGATWTPSPRLARIRSPSQSTWLSSLAYSESFHHGFGGRRHLVAQLSLPPLPEPQLLRLRPTSLRTQDISYLLTGVFRNLYTAEVIGEEVSSNLIKARGSEDAQHEEFVDELQQIRELYKQRLDEVEMLERHIIQARARALAEKERAMHQAKVQVLEPFIKMPPVKTIFRWCVDNELLRKHHLICPNDYYSDSVPFCSAPKGVSVPGYSKLTFSSEKRSIPKNELTKKPTCRKMSSPSAEETDYTMESLTWDSSFKAKLRSRAAIKKTGLPKNKNWMNHLRVPQRQQERLRLARMESRNRFLRNPRFFPPNTPWGGKSLLFPPKKPARVGDFQDRELEESCADTPVFLAKPSIGFFTDYEIGPVYETVISLQNTTSTSRHLRVLPPSTPYFALGLGMFPGEGGMVAPGMTCQYIVQFFPNCLGDFDDFILVETQSAHTLLIPLQARRPPPVLTLSPVLDCGYCLIGGMKITRFICKNVGFSVGKFCIMPKKSWPPPSFRVLFLPTSLGKAEQTFVIVCDNCQIKELVTTGVGQLVALDLIYISGEKSQPEPGELTDLTAQYFIRFEPENLQSTASKLLMIRNATHVELAFHWQIVKPNLRSLMPGETYSTDSIKYHPDRETAFCITPKMGVLSPHADHEFILSFSPQEVQMGPSWWLHTIGSCRFHPPSLFSGDVEATAVEIPGVLPRPAPSQEWG</sequence>
<protein>
    <submittedName>
        <fullName evidence="1">DLEC1 cilia and flagella associated protein</fullName>
    </submittedName>
</protein>
<reference evidence="1" key="2">
    <citation type="submission" date="2025-08" db="UniProtKB">
        <authorList>
            <consortium name="Ensembl"/>
        </authorList>
    </citation>
    <scope>IDENTIFICATION</scope>
</reference>
<accession>A0AC11E8Y1</accession>
<dbReference type="Ensembl" id="ENSOART00020071153.1">
    <property type="protein sequence ID" value="ENSOARP00020055886.1"/>
    <property type="gene ID" value="ENSOARG00020025873.2"/>
</dbReference>
<gene>
    <name evidence="1" type="primary">DLEC1</name>
</gene>
<evidence type="ECO:0000313" key="1">
    <source>
        <dbReference type="Ensembl" id="ENSOARP00020055886.1"/>
    </source>
</evidence>